<protein>
    <submittedName>
        <fullName evidence="3">AsmA family protein</fullName>
    </submittedName>
</protein>
<dbReference type="InterPro" id="IPR052894">
    <property type="entry name" value="AsmA-related"/>
</dbReference>
<organism evidence="3 4">
    <name type="scientific">Pseudodesulfovibrio profundus</name>
    <dbReference type="NCBI Taxonomy" id="57320"/>
    <lineage>
        <taxon>Bacteria</taxon>
        <taxon>Pseudomonadati</taxon>
        <taxon>Thermodesulfobacteriota</taxon>
        <taxon>Desulfovibrionia</taxon>
        <taxon>Desulfovibrionales</taxon>
        <taxon>Desulfovibrionaceae</taxon>
    </lineage>
</organism>
<feature type="region of interest" description="Disordered" evidence="1">
    <location>
        <begin position="353"/>
        <end position="379"/>
    </location>
</feature>
<dbReference type="GO" id="GO:0090313">
    <property type="term" value="P:regulation of protein targeting to membrane"/>
    <property type="evidence" value="ECO:0007669"/>
    <property type="project" value="TreeGrafter"/>
</dbReference>
<dbReference type="RefSeq" id="WP_097011447.1">
    <property type="nucleotide sequence ID" value="NZ_LT907975.1"/>
</dbReference>
<feature type="compositionally biased region" description="Polar residues" evidence="1">
    <location>
        <begin position="362"/>
        <end position="373"/>
    </location>
</feature>
<dbReference type="OrthoDB" id="9766390at2"/>
<dbReference type="Pfam" id="PF05170">
    <property type="entry name" value="AsmA"/>
    <property type="match status" value="2"/>
</dbReference>
<accession>A0A2C8F7K4</accession>
<keyword evidence="4" id="KW-1185">Reference proteome</keyword>
<feature type="region of interest" description="Disordered" evidence="1">
    <location>
        <begin position="136"/>
        <end position="158"/>
    </location>
</feature>
<dbReference type="Proteomes" id="UP000219215">
    <property type="component" value="Chromosome DPRO"/>
</dbReference>
<dbReference type="EMBL" id="LT907975">
    <property type="protein sequence ID" value="SOB58378.1"/>
    <property type="molecule type" value="Genomic_DNA"/>
</dbReference>
<feature type="domain" description="AsmA" evidence="2">
    <location>
        <begin position="282"/>
        <end position="559"/>
    </location>
</feature>
<evidence type="ECO:0000256" key="1">
    <source>
        <dbReference type="SAM" id="MobiDB-lite"/>
    </source>
</evidence>
<dbReference type="AlphaFoldDB" id="A0A2C8F7K4"/>
<dbReference type="KEGG" id="pprf:DPRO_1481"/>
<dbReference type="InterPro" id="IPR007844">
    <property type="entry name" value="AsmA"/>
</dbReference>
<evidence type="ECO:0000313" key="4">
    <source>
        <dbReference type="Proteomes" id="UP000219215"/>
    </source>
</evidence>
<gene>
    <name evidence="3" type="ORF">DPRO_1481</name>
</gene>
<evidence type="ECO:0000259" key="2">
    <source>
        <dbReference type="Pfam" id="PF05170"/>
    </source>
</evidence>
<dbReference type="PANTHER" id="PTHR30441:SF4">
    <property type="entry name" value="PROTEIN ASMA"/>
    <property type="match status" value="1"/>
</dbReference>
<name>A0A2C8F7K4_9BACT</name>
<feature type="domain" description="AsmA" evidence="2">
    <location>
        <begin position="1"/>
        <end position="217"/>
    </location>
</feature>
<proteinExistence type="predicted"/>
<dbReference type="PANTHER" id="PTHR30441">
    <property type="entry name" value="DUF748 DOMAIN-CONTAINING PROTEIN"/>
    <property type="match status" value="1"/>
</dbReference>
<dbReference type="GO" id="GO:0005886">
    <property type="term" value="C:plasma membrane"/>
    <property type="evidence" value="ECO:0007669"/>
    <property type="project" value="TreeGrafter"/>
</dbReference>
<sequence length="682" mass="71588">MSKPIKIILIAAGALLSLFIVAAIVLVSTVDPNEYKGQIAQAVEENTGRQLTFEGDIGFRFFPWLGLEVGPVALGNAKGFSPQEMVRINQAEASIELLPLLTGNVSIGVIILDGFNLNLAVNKQGVTNWDDLTASKGAKEPKATQPEEPAKESSGASLDSISIGGVKITNANVTYDDRSTGQQATIANLNLLIGEVGNNTPTPIDLGFDLKLNEPKIETSPTLTAVVTLDKDANTITLSDFILTLLDLSVTGNFFAKSHDKGMDYSGEIALAEMSAKKLMTSLGMEPLKTTDPAALTRISSTLKLSGNSNSAKLDNMTVKLDDTTIKGEGSVTNFAKPAIVFNVNVDDIDVDRYMPPATKGEATQSASSNQQDAGPVQEPDLSAMRELNLKAKLTINKLKAMNLRITDILCDLVAKNGIITIDPFSAKLYDGGLTAKSVLNVNGPLATWQETAQLTGVQAGPLLNDLVGKDRLLGTTKADYAVSGSGLTPDNIKKSISGNASFAFTDGAINGINIAQMIRNAFNTLTGQASSKNEPLRTDFAALTGSAFIKKGHITNDDLHMMSPLLRVNGQGWANLPNNNLDYNTKVKIVGSLKGQDGESIDQLAGLTIPIYAKGSLSDPDIGLDAKAMAQALLQGGVKGVEGAVKGVGDAVKSLTGSGSDSGAGDTKEGSKPGGILKNLF</sequence>
<evidence type="ECO:0000313" key="3">
    <source>
        <dbReference type="EMBL" id="SOB58378.1"/>
    </source>
</evidence>
<reference evidence="4" key="1">
    <citation type="submission" date="2017-09" db="EMBL/GenBank/DDBJ databases">
        <authorList>
            <person name="Regsiter A."/>
            <person name="William W."/>
        </authorList>
    </citation>
    <scope>NUCLEOTIDE SEQUENCE [LARGE SCALE GENOMIC DNA]</scope>
    <source>
        <strain evidence="4">500-1</strain>
    </source>
</reference>